<sequence>MWVVRYQNTLEDGSISFISCCLQAFKTYSIGRSSKNPLIIKNDKSISRQHITFKWEINNSSDLKHSSLCLVNKGKLTSLNKKFIKVGETFTINASDVLKSTIIELGTTPIRIEFEWINEVWNIPPHLTQFRTMLSEYGISTEISINDIPANLMISDYPKSEDNSIRELYALVSTIPMKKSRFLVELCNTLLPTSKTNLKFDEMWNDMISNPEYNVFDFDPNILLSKFMRLNNIRVLTTIKSEPRLSSLLRTFNINLFAFDNIDSLYKYVDSLEASTEYLILTTTDKKENGKILCTIKTMLTSIIDGTLSAVINMKGASSRTLDNGKFDQISEGMSTILKTSRAPEVEASPVVSKKRKLNRRRVLPLDSLDFFAGGLSTKTLSENRSLTDAKRLNCGAESKTVISSPNIAEADEKHAPFLQNALKPTEDIGKKSGHSSPGAIIVSSPNLGTVNTSEYSLDKSLQSHKLPQPSLPEVAGIGSQTISSNSADYETAAVNSMDDAEVTKNFRVNHHQNIEQPSKNIRKLSNYSREISSPLQENCKSPVKELSIKEKSGTPHAFVEAIQETKNREVKRVKSTIVELKDEELSEEAINQLKNLAIVEPSNNLLRKSFDSEGNKTSRTTEKWENSLMEPEWHKRKNFKTFVKVRPKSKAHKEEGKNNTQSSDFIRNAAFLITRNYVPLKKYSKKDTTTKWGTEENEDMFALTEMERFGSNTFMSDNINSNTIQKRSQALNRFTNEDSSNEGEEDSFSFSRCSGTAASVQPLKNKIFITDEDDLGDIDDKSDRLNHRENNRNLFVVKEMNLRPNLSEECSKQSRHSRSATSRSRGSFGASNNGDGDDDDDDGPKFTFKRRKG</sequence>
<dbReference type="InterPro" id="IPR000253">
    <property type="entry name" value="FHA_dom"/>
</dbReference>
<name>A0A6C1DPR0_SACPS</name>
<evidence type="ECO:0000313" key="3">
    <source>
        <dbReference type="EMBL" id="QID78869.1"/>
    </source>
</evidence>
<dbReference type="Proteomes" id="UP000501346">
    <property type="component" value="Chromosome ScIV"/>
</dbReference>
<feature type="domain" description="FHA" evidence="2">
    <location>
        <begin position="28"/>
        <end position="93"/>
    </location>
</feature>
<evidence type="ECO:0000256" key="1">
    <source>
        <dbReference type="SAM" id="MobiDB-lite"/>
    </source>
</evidence>
<reference evidence="3 4" key="1">
    <citation type="journal article" date="2019" name="BMC Genomics">
        <title>Chromosome level assembly and comparative genome analysis confirm lager-brewing yeasts originated from a single hybridization.</title>
        <authorList>
            <person name="Salazar A.N."/>
            <person name="Gorter de Vries A.R."/>
            <person name="van den Broek M."/>
            <person name="Brouwers N."/>
            <person name="de la Torre Cortes P."/>
            <person name="Kuijpers N.G.A."/>
            <person name="Daran J.G."/>
            <person name="Abeel T."/>
        </authorList>
    </citation>
    <scope>NUCLEOTIDE SEQUENCE [LARGE SCALE GENOMIC DNA]</scope>
    <source>
        <strain evidence="3 4">CBS 1483</strain>
    </source>
</reference>
<dbReference type="Gene3D" id="2.60.200.20">
    <property type="match status" value="1"/>
</dbReference>
<dbReference type="EMBL" id="CP048985">
    <property type="protein sequence ID" value="QID78869.1"/>
    <property type="molecule type" value="Genomic_DNA"/>
</dbReference>
<accession>A0A6C1DPR0</accession>
<evidence type="ECO:0000313" key="4">
    <source>
        <dbReference type="Proteomes" id="UP000501346"/>
    </source>
</evidence>
<feature type="compositionally biased region" description="Low complexity" evidence="1">
    <location>
        <begin position="820"/>
        <end position="832"/>
    </location>
</feature>
<protein>
    <submittedName>
        <fullName evidence="3">DNA repair protein</fullName>
    </submittedName>
</protein>
<dbReference type="SUPFAM" id="SSF49879">
    <property type="entry name" value="SMAD/FHA domain"/>
    <property type="match status" value="1"/>
</dbReference>
<dbReference type="OrthoDB" id="3981072at2759"/>
<proteinExistence type="predicted"/>
<gene>
    <name evidence="3" type="primary">XRS2</name>
    <name evidence="3" type="ORF">GRS66_001098</name>
</gene>
<dbReference type="InterPro" id="IPR008984">
    <property type="entry name" value="SMAD_FHA_dom_sf"/>
</dbReference>
<keyword evidence="4" id="KW-1185">Reference proteome</keyword>
<dbReference type="AlphaFoldDB" id="A0A6C1DPR0"/>
<feature type="region of interest" description="Disordered" evidence="1">
    <location>
        <begin position="807"/>
        <end position="854"/>
    </location>
</feature>
<dbReference type="Pfam" id="PF00498">
    <property type="entry name" value="FHA"/>
    <property type="match status" value="1"/>
</dbReference>
<organism evidence="3 4">
    <name type="scientific">Saccharomyces pastorianus</name>
    <name type="common">Lager yeast</name>
    <name type="synonym">Saccharomyces cerevisiae x Saccharomyces eubayanus</name>
    <dbReference type="NCBI Taxonomy" id="27292"/>
    <lineage>
        <taxon>Eukaryota</taxon>
        <taxon>Fungi</taxon>
        <taxon>Dikarya</taxon>
        <taxon>Ascomycota</taxon>
        <taxon>Saccharomycotina</taxon>
        <taxon>Saccharomycetes</taxon>
        <taxon>Saccharomycetales</taxon>
        <taxon>Saccharomycetaceae</taxon>
        <taxon>Saccharomyces</taxon>
    </lineage>
</organism>
<evidence type="ECO:0000259" key="2">
    <source>
        <dbReference type="Pfam" id="PF00498"/>
    </source>
</evidence>